<organism evidence="1 2">
    <name type="scientific">Aquabacterium commune</name>
    <dbReference type="NCBI Taxonomy" id="70586"/>
    <lineage>
        <taxon>Bacteria</taxon>
        <taxon>Pseudomonadati</taxon>
        <taxon>Pseudomonadota</taxon>
        <taxon>Betaproteobacteria</taxon>
        <taxon>Burkholderiales</taxon>
        <taxon>Aquabacterium</taxon>
    </lineage>
</organism>
<evidence type="ECO:0008006" key="3">
    <source>
        <dbReference type="Google" id="ProtNLM"/>
    </source>
</evidence>
<dbReference type="SUPFAM" id="SSF55785">
    <property type="entry name" value="PYP-like sensor domain (PAS domain)"/>
    <property type="match status" value="1"/>
</dbReference>
<dbReference type="OrthoDB" id="6366277at2"/>
<proteinExistence type="predicted"/>
<dbReference type="AlphaFoldDB" id="A0A4R6RJR6"/>
<sequence>MPTTPPLTLPATVDLRQRAHAHLRDGNTSLPPPGEQASEAMRVLYQLAAAPETAPSALALLHELQVHQVELALQADTLQAAHDELAAGLARQVQLYDCAPTAYLTIGPDTRVWDANLTAAHSLGLARQALIGHRLDGWVASPHALHSLMGRITQGEPMAAGLLRMGTSPAQTRSVCASLSADPAGERFLVTLTELPEA</sequence>
<reference evidence="1 2" key="1">
    <citation type="submission" date="2019-03" db="EMBL/GenBank/DDBJ databases">
        <title>Genomic Encyclopedia of Type Strains, Phase IV (KMG-IV): sequencing the most valuable type-strain genomes for metagenomic binning, comparative biology and taxonomic classification.</title>
        <authorList>
            <person name="Goeker M."/>
        </authorList>
    </citation>
    <scope>NUCLEOTIDE SEQUENCE [LARGE SCALE GENOMIC DNA]</scope>
    <source>
        <strain evidence="1 2">DSM 11901</strain>
    </source>
</reference>
<accession>A0A4R6RJR6</accession>
<gene>
    <name evidence="1" type="ORF">EV672_102488</name>
</gene>
<comment type="caution">
    <text evidence="1">The sequence shown here is derived from an EMBL/GenBank/DDBJ whole genome shotgun (WGS) entry which is preliminary data.</text>
</comment>
<dbReference type="InterPro" id="IPR035965">
    <property type="entry name" value="PAS-like_dom_sf"/>
</dbReference>
<name>A0A4R6RJR6_9BURK</name>
<evidence type="ECO:0000313" key="1">
    <source>
        <dbReference type="EMBL" id="TDP86137.1"/>
    </source>
</evidence>
<protein>
    <recommendedName>
        <fullName evidence="3">PAS domain-containing protein</fullName>
    </recommendedName>
</protein>
<keyword evidence="2" id="KW-1185">Reference proteome</keyword>
<dbReference type="RefSeq" id="WP_133607303.1">
    <property type="nucleotide sequence ID" value="NZ_SNXW01000002.1"/>
</dbReference>
<evidence type="ECO:0000313" key="2">
    <source>
        <dbReference type="Proteomes" id="UP000294593"/>
    </source>
</evidence>
<dbReference type="Proteomes" id="UP000294593">
    <property type="component" value="Unassembled WGS sequence"/>
</dbReference>
<dbReference type="EMBL" id="SNXW01000002">
    <property type="protein sequence ID" value="TDP86137.1"/>
    <property type="molecule type" value="Genomic_DNA"/>
</dbReference>